<evidence type="ECO:0000256" key="8">
    <source>
        <dbReference type="ARBA" id="ARBA00023136"/>
    </source>
</evidence>
<dbReference type="Proteomes" id="UP000433575">
    <property type="component" value="Unassembled WGS sequence"/>
</dbReference>
<dbReference type="PANTHER" id="PTHR32502">
    <property type="entry name" value="N-ACETYLGALACTOSAMINE PERMEASE II COMPONENT-RELATED"/>
    <property type="match status" value="1"/>
</dbReference>
<keyword evidence="5" id="KW-0598">Phosphotransferase system</keyword>
<evidence type="ECO:0000313" key="13">
    <source>
        <dbReference type="Proteomes" id="UP000480929"/>
    </source>
</evidence>
<dbReference type="GO" id="GO:0005886">
    <property type="term" value="C:plasma membrane"/>
    <property type="evidence" value="ECO:0007669"/>
    <property type="project" value="UniProtKB-SubCell"/>
</dbReference>
<evidence type="ECO:0000256" key="9">
    <source>
        <dbReference type="SAM" id="Phobius"/>
    </source>
</evidence>
<protein>
    <submittedName>
        <fullName evidence="10">PTS sorbose transporter subunit IIC</fullName>
    </submittedName>
</protein>
<dbReference type="InterPro" id="IPR050303">
    <property type="entry name" value="GatZ_KbaZ_carbometab"/>
</dbReference>
<comment type="caution">
    <text evidence="10">The sequence shown here is derived from an EMBL/GenBank/DDBJ whole genome shotgun (WGS) entry which is preliminary data.</text>
</comment>
<dbReference type="Proteomes" id="UP000480929">
    <property type="component" value="Unassembled WGS sequence"/>
</dbReference>
<dbReference type="InterPro" id="IPR004700">
    <property type="entry name" value="PTS_IIC_man"/>
</dbReference>
<dbReference type="GO" id="GO:0009401">
    <property type="term" value="P:phosphoenolpyruvate-dependent sugar phosphotransferase system"/>
    <property type="evidence" value="ECO:0007669"/>
    <property type="project" value="UniProtKB-KW"/>
</dbReference>
<evidence type="ECO:0000313" key="10">
    <source>
        <dbReference type="EMBL" id="MSA88067.1"/>
    </source>
</evidence>
<evidence type="ECO:0000256" key="4">
    <source>
        <dbReference type="ARBA" id="ARBA00022597"/>
    </source>
</evidence>
<feature type="transmembrane region" description="Helical" evidence="9">
    <location>
        <begin position="211"/>
        <end position="239"/>
    </location>
</feature>
<dbReference type="EMBL" id="WKPJ01000002">
    <property type="protein sequence ID" value="MSA88067.1"/>
    <property type="molecule type" value="Genomic_DNA"/>
</dbReference>
<accession>A0A6N7S2H5</accession>
<dbReference type="RefSeq" id="WP_154237705.1">
    <property type="nucleotide sequence ID" value="NZ_CALJPI010000070.1"/>
</dbReference>
<organism evidence="10 12">
    <name type="scientific">Holdemania massiliensis</name>
    <dbReference type="NCBI Taxonomy" id="1468449"/>
    <lineage>
        <taxon>Bacteria</taxon>
        <taxon>Bacillati</taxon>
        <taxon>Bacillota</taxon>
        <taxon>Erysipelotrichia</taxon>
        <taxon>Erysipelotrichales</taxon>
        <taxon>Erysipelotrichaceae</taxon>
        <taxon>Holdemania</taxon>
    </lineage>
</organism>
<evidence type="ECO:0000256" key="5">
    <source>
        <dbReference type="ARBA" id="ARBA00022683"/>
    </source>
</evidence>
<evidence type="ECO:0000256" key="3">
    <source>
        <dbReference type="ARBA" id="ARBA00022475"/>
    </source>
</evidence>
<keyword evidence="4" id="KW-0762">Sugar transport</keyword>
<feature type="transmembrane region" description="Helical" evidence="9">
    <location>
        <begin position="27"/>
        <end position="46"/>
    </location>
</feature>
<feature type="transmembrane region" description="Helical" evidence="9">
    <location>
        <begin position="175"/>
        <end position="199"/>
    </location>
</feature>
<evidence type="ECO:0000256" key="6">
    <source>
        <dbReference type="ARBA" id="ARBA00022692"/>
    </source>
</evidence>
<dbReference type="EMBL" id="WKPI01000040">
    <property type="protein sequence ID" value="MSC34683.1"/>
    <property type="molecule type" value="Genomic_DNA"/>
</dbReference>
<evidence type="ECO:0000313" key="11">
    <source>
        <dbReference type="EMBL" id="MSC34683.1"/>
    </source>
</evidence>
<evidence type="ECO:0000256" key="2">
    <source>
        <dbReference type="ARBA" id="ARBA00022448"/>
    </source>
</evidence>
<dbReference type="Pfam" id="PF03609">
    <property type="entry name" value="EII-Sor"/>
    <property type="match status" value="1"/>
</dbReference>
<keyword evidence="3" id="KW-1003">Cell membrane</keyword>
<gene>
    <name evidence="11" type="ORF">GKD88_16265</name>
    <name evidence="10" type="ORF">GKE08_01805</name>
</gene>
<dbReference type="PANTHER" id="PTHR32502:SF28">
    <property type="entry name" value="PHOSPHOTRANSFERASE SYSTEM SUGAR-SPECIFIC EIIC COMPONENT"/>
    <property type="match status" value="1"/>
</dbReference>
<evidence type="ECO:0000256" key="7">
    <source>
        <dbReference type="ARBA" id="ARBA00022989"/>
    </source>
</evidence>
<dbReference type="AlphaFoldDB" id="A0A6N7S2H5"/>
<comment type="subcellular location">
    <subcellularLocation>
        <location evidence="1">Cell membrane</location>
        <topology evidence="1">Multi-pass membrane protein</topology>
    </subcellularLocation>
</comment>
<evidence type="ECO:0000256" key="1">
    <source>
        <dbReference type="ARBA" id="ARBA00004651"/>
    </source>
</evidence>
<keyword evidence="13" id="KW-1185">Reference proteome</keyword>
<keyword evidence="7 9" id="KW-1133">Transmembrane helix</keyword>
<reference evidence="12 13" key="1">
    <citation type="journal article" date="2019" name="Nat. Med.">
        <title>A library of human gut bacterial isolates paired with longitudinal multiomics data enables mechanistic microbiome research.</title>
        <authorList>
            <person name="Poyet M."/>
            <person name="Groussin M."/>
            <person name="Gibbons S.M."/>
            <person name="Avila-Pacheco J."/>
            <person name="Jiang X."/>
            <person name="Kearney S.M."/>
            <person name="Perrotta A.R."/>
            <person name="Berdy B."/>
            <person name="Zhao S."/>
            <person name="Lieberman T.D."/>
            <person name="Swanson P.K."/>
            <person name="Smith M."/>
            <person name="Roesemann S."/>
            <person name="Alexander J.E."/>
            <person name="Rich S.A."/>
            <person name="Livny J."/>
            <person name="Vlamakis H."/>
            <person name="Clish C."/>
            <person name="Bullock K."/>
            <person name="Deik A."/>
            <person name="Scott J."/>
            <person name="Pierce K.A."/>
            <person name="Xavier R.J."/>
            <person name="Alm E.J."/>
        </authorList>
    </citation>
    <scope>NUCLEOTIDE SEQUENCE [LARGE SCALE GENOMIC DNA]</scope>
    <source>
        <strain evidence="10 12">BIOML-A4</strain>
        <strain evidence="11 13">BIOML-A5</strain>
    </source>
</reference>
<keyword evidence="6 9" id="KW-0812">Transmembrane</keyword>
<keyword evidence="2" id="KW-0813">Transport</keyword>
<dbReference type="PROSITE" id="PS51106">
    <property type="entry name" value="PTS_EIIC_TYPE_4"/>
    <property type="match status" value="1"/>
</dbReference>
<feature type="transmembrane region" description="Helical" evidence="9">
    <location>
        <begin position="139"/>
        <end position="163"/>
    </location>
</feature>
<evidence type="ECO:0000313" key="12">
    <source>
        <dbReference type="Proteomes" id="UP000433575"/>
    </source>
</evidence>
<sequence>MSGGLSIIQILLITAWAFWSIIDSLSWNIGFNNCILACLFTGIVVGDMRYGLVVGGTLQMTQLGAGTYGGASIPNITSSGMIATALGAASGADPIAMASSIGIALAALFTQLDILARFSNTAFQHIADKYVEEDNTKGIALMNTLGIIPWGLSRGLPVLLLLVAGQGVVDTLIKIIPAFIMNGFKFAGGLLPVVGFAILMRYLPVLKKPQFIILGFVLAAYINMPILGIALIGSAAALITYQNATAKLAAGAAQGGDDDYDE</sequence>
<name>A0A6N7S2H5_9FIRM</name>
<proteinExistence type="predicted"/>
<feature type="transmembrane region" description="Helical" evidence="9">
    <location>
        <begin position="95"/>
        <end position="118"/>
    </location>
</feature>
<keyword evidence="8 9" id="KW-0472">Membrane</keyword>
<dbReference type="OrthoDB" id="9815089at2"/>